<evidence type="ECO:0000313" key="2">
    <source>
        <dbReference type="Proteomes" id="UP000288805"/>
    </source>
</evidence>
<dbReference type="EMBL" id="QGNW01001168">
    <property type="protein sequence ID" value="RVW52395.1"/>
    <property type="molecule type" value="Genomic_DNA"/>
</dbReference>
<sequence length="116" mass="13240">MKGVVFQIHLHGLERKQRMDSSSTQRRSWVLGSQMLEHLHFYLPPPMHVLSVSIPETIQYVQGHARATVSSKHIDVATCSTQFRIDSEQRAKTTFIPEVDHRNSGITNGIIEYSLL</sequence>
<reference evidence="1 2" key="1">
    <citation type="journal article" date="2018" name="PLoS Genet.">
        <title>Population sequencing reveals clonal diversity and ancestral inbreeding in the grapevine cultivar Chardonnay.</title>
        <authorList>
            <person name="Roach M.J."/>
            <person name="Johnson D.L."/>
            <person name="Bohlmann J."/>
            <person name="van Vuuren H.J."/>
            <person name="Jones S.J."/>
            <person name="Pretorius I.S."/>
            <person name="Schmidt S.A."/>
            <person name="Borneman A.R."/>
        </authorList>
    </citation>
    <scope>NUCLEOTIDE SEQUENCE [LARGE SCALE GENOMIC DNA]</scope>
    <source>
        <strain evidence="2">cv. Chardonnay</strain>
        <tissue evidence="1">Leaf</tissue>
    </source>
</reference>
<comment type="caution">
    <text evidence="1">The sequence shown here is derived from an EMBL/GenBank/DDBJ whole genome shotgun (WGS) entry which is preliminary data.</text>
</comment>
<proteinExistence type="predicted"/>
<dbReference type="Proteomes" id="UP000288805">
    <property type="component" value="Unassembled WGS sequence"/>
</dbReference>
<accession>A0A438EXF4</accession>
<organism evidence="1 2">
    <name type="scientific">Vitis vinifera</name>
    <name type="common">Grape</name>
    <dbReference type="NCBI Taxonomy" id="29760"/>
    <lineage>
        <taxon>Eukaryota</taxon>
        <taxon>Viridiplantae</taxon>
        <taxon>Streptophyta</taxon>
        <taxon>Embryophyta</taxon>
        <taxon>Tracheophyta</taxon>
        <taxon>Spermatophyta</taxon>
        <taxon>Magnoliopsida</taxon>
        <taxon>eudicotyledons</taxon>
        <taxon>Gunneridae</taxon>
        <taxon>Pentapetalae</taxon>
        <taxon>rosids</taxon>
        <taxon>Vitales</taxon>
        <taxon>Vitaceae</taxon>
        <taxon>Viteae</taxon>
        <taxon>Vitis</taxon>
    </lineage>
</organism>
<name>A0A438EXF4_VITVI</name>
<evidence type="ECO:0000313" key="1">
    <source>
        <dbReference type="EMBL" id="RVW52395.1"/>
    </source>
</evidence>
<protein>
    <submittedName>
        <fullName evidence="1">Uncharacterized protein</fullName>
    </submittedName>
</protein>
<gene>
    <name evidence="1" type="ORF">CK203_072046</name>
</gene>
<dbReference type="AlphaFoldDB" id="A0A438EXF4"/>